<organism evidence="1 2">
    <name type="scientific">Gordonibacter faecis</name>
    <dbReference type="NCBI Taxonomy" id="3047475"/>
    <lineage>
        <taxon>Bacteria</taxon>
        <taxon>Bacillati</taxon>
        <taxon>Actinomycetota</taxon>
        <taxon>Coriobacteriia</taxon>
        <taxon>Eggerthellales</taxon>
        <taxon>Eggerthellaceae</taxon>
        <taxon>Gordonibacter</taxon>
    </lineage>
</organism>
<dbReference type="Proteomes" id="UP001232750">
    <property type="component" value="Unassembled WGS sequence"/>
</dbReference>
<protein>
    <submittedName>
        <fullName evidence="1">Uncharacterized protein</fullName>
    </submittedName>
</protein>
<name>A0ABT7DL81_9ACTN</name>
<dbReference type="EMBL" id="JASJEU010000012">
    <property type="protein sequence ID" value="MDJ1650293.1"/>
    <property type="molecule type" value="Genomic_DNA"/>
</dbReference>
<dbReference type="RefSeq" id="WP_283831646.1">
    <property type="nucleotide sequence ID" value="NZ_JASJEU010000012.1"/>
</dbReference>
<keyword evidence="2" id="KW-1185">Reference proteome</keyword>
<reference evidence="1 2" key="1">
    <citation type="submission" date="2023-05" db="EMBL/GenBank/DDBJ databases">
        <title>Gordonibacter KGMB12511T sp. nov., isolated from faeces of healthy Korean.</title>
        <authorList>
            <person name="Kim H.S."/>
            <person name="Kim J.-S."/>
            <person name="Suh M.K."/>
            <person name="Eom M.K."/>
            <person name="Do H.E."/>
            <person name="Lee J.-S."/>
        </authorList>
    </citation>
    <scope>NUCLEOTIDE SEQUENCE [LARGE SCALE GENOMIC DNA]</scope>
    <source>
        <strain evidence="1 2">KGMB12511</strain>
    </source>
</reference>
<sequence length="91" mass="10059">MPGSMHVCNPYCGRCKPPKEPLRVCPTCGAYDDSEHSEHGTCKECGGILPPRVLPQPLLCKRINQMCARPCKQGEKPPRTPVASCRYHTPL</sequence>
<proteinExistence type="predicted"/>
<comment type="caution">
    <text evidence="1">The sequence shown here is derived from an EMBL/GenBank/DDBJ whole genome shotgun (WGS) entry which is preliminary data.</text>
</comment>
<evidence type="ECO:0000313" key="2">
    <source>
        <dbReference type="Proteomes" id="UP001232750"/>
    </source>
</evidence>
<gene>
    <name evidence="1" type="ORF">QNJ86_05740</name>
</gene>
<accession>A0ABT7DL81</accession>
<evidence type="ECO:0000313" key="1">
    <source>
        <dbReference type="EMBL" id="MDJ1650293.1"/>
    </source>
</evidence>